<dbReference type="GO" id="GO:0004322">
    <property type="term" value="F:ferroxidase activity"/>
    <property type="evidence" value="ECO:0007669"/>
    <property type="project" value="TreeGrafter"/>
</dbReference>
<dbReference type="Pfam" id="PF01491">
    <property type="entry name" value="Frataxin_Cyay"/>
    <property type="match status" value="1"/>
</dbReference>
<dbReference type="InterPro" id="IPR002908">
    <property type="entry name" value="Frataxin/CyaY"/>
</dbReference>
<dbReference type="HAMAP" id="MF_00142">
    <property type="entry name" value="CyaY"/>
    <property type="match status" value="1"/>
</dbReference>
<dbReference type="Proteomes" id="UP000064201">
    <property type="component" value="Chromosome"/>
</dbReference>
<dbReference type="GO" id="GO:0016226">
    <property type="term" value="P:iron-sulfur cluster assembly"/>
    <property type="evidence" value="ECO:0007669"/>
    <property type="project" value="UniProtKB-UniRule"/>
</dbReference>
<dbReference type="STRING" id="106634.TVD_07455"/>
<dbReference type="AlphaFoldDB" id="A0A0G3G1Y1"/>
<evidence type="ECO:0000256" key="4">
    <source>
        <dbReference type="HAMAP-Rule" id="MF_00142"/>
    </source>
</evidence>
<keyword evidence="2 4" id="KW-0479">Metal-binding</keyword>
<evidence type="ECO:0000313" key="5">
    <source>
        <dbReference type="EMBL" id="AKJ95208.1"/>
    </source>
</evidence>
<keyword evidence="6" id="KW-1185">Reference proteome</keyword>
<dbReference type="PATRIC" id="fig|106634.4.peg.1520"/>
<dbReference type="InterPro" id="IPR020895">
    <property type="entry name" value="Frataxin_CS"/>
</dbReference>
<dbReference type="SMART" id="SM01219">
    <property type="entry name" value="Frataxin_Cyay"/>
    <property type="match status" value="1"/>
</dbReference>
<protein>
    <recommendedName>
        <fullName evidence="4">Iron-sulfur cluster assembly protein CyaY</fullName>
    </recommendedName>
</protein>
<evidence type="ECO:0000313" key="6">
    <source>
        <dbReference type="Proteomes" id="UP000064201"/>
    </source>
</evidence>
<dbReference type="NCBIfam" id="TIGR03421">
    <property type="entry name" value="FeS_CyaY"/>
    <property type="match status" value="1"/>
</dbReference>
<dbReference type="KEGG" id="tvr:TVD_07455"/>
<gene>
    <name evidence="4" type="primary">cyaY</name>
    <name evidence="5" type="ORF">TVD_07455</name>
</gene>
<dbReference type="PANTHER" id="PTHR16821:SF2">
    <property type="entry name" value="FRATAXIN, MITOCHONDRIAL"/>
    <property type="match status" value="1"/>
</dbReference>
<proteinExistence type="inferred from homology"/>
<dbReference type="GO" id="GO:0006879">
    <property type="term" value="P:intracellular iron ion homeostasis"/>
    <property type="evidence" value="ECO:0007669"/>
    <property type="project" value="TreeGrafter"/>
</dbReference>
<comment type="similarity">
    <text evidence="1 4">Belongs to the frataxin family.</text>
</comment>
<dbReference type="InterPro" id="IPR036524">
    <property type="entry name" value="Frataxin/CyaY_sf"/>
</dbReference>
<name>A0A0G3G1Y1_9GAMM</name>
<dbReference type="EMBL" id="CP011367">
    <property type="protein sequence ID" value="AKJ95208.1"/>
    <property type="molecule type" value="Genomic_DNA"/>
</dbReference>
<reference evidence="5 6" key="1">
    <citation type="submission" date="2015-04" db="EMBL/GenBank/DDBJ databases">
        <title>Complete Sequence for the Genome of the Thioalkalivibrio versutus D301.</title>
        <authorList>
            <person name="Mu T."/>
            <person name="Zhou J."/>
            <person name="Xu X."/>
        </authorList>
    </citation>
    <scope>NUCLEOTIDE SEQUENCE [LARGE SCALE GENOMIC DNA]</scope>
    <source>
        <strain evidence="5 6">D301</strain>
    </source>
</reference>
<dbReference type="GO" id="GO:0005737">
    <property type="term" value="C:cytoplasm"/>
    <property type="evidence" value="ECO:0007669"/>
    <property type="project" value="UniProtKB-ARBA"/>
</dbReference>
<dbReference type="OrthoDB" id="285675at2"/>
<keyword evidence="3 4" id="KW-0408">Iron</keyword>
<dbReference type="GO" id="GO:0051537">
    <property type="term" value="F:2 iron, 2 sulfur cluster binding"/>
    <property type="evidence" value="ECO:0007669"/>
    <property type="project" value="TreeGrafter"/>
</dbReference>
<accession>A0A0G3G1Y1</accession>
<organism evidence="5 6">
    <name type="scientific">Thioalkalivibrio versutus</name>
    <dbReference type="NCBI Taxonomy" id="106634"/>
    <lineage>
        <taxon>Bacteria</taxon>
        <taxon>Pseudomonadati</taxon>
        <taxon>Pseudomonadota</taxon>
        <taxon>Gammaproteobacteria</taxon>
        <taxon>Chromatiales</taxon>
        <taxon>Ectothiorhodospiraceae</taxon>
        <taxon>Thioalkalivibrio</taxon>
    </lineage>
</organism>
<dbReference type="GO" id="GO:0034986">
    <property type="term" value="F:iron chaperone activity"/>
    <property type="evidence" value="ECO:0007669"/>
    <property type="project" value="TreeGrafter"/>
</dbReference>
<dbReference type="PANTHER" id="PTHR16821">
    <property type="entry name" value="FRATAXIN"/>
    <property type="match status" value="1"/>
</dbReference>
<sequence>MSQTSFAVFAENTLDDIQTRLTEQSALDDLDIDLIDGVMTIEFDDGAQLILNRQEAAQQIWLSSPEGPAHFGYSEEEGTWIDDRNGEELHATLVRVIEQKLGVPVEL</sequence>
<evidence type="ECO:0000256" key="1">
    <source>
        <dbReference type="ARBA" id="ARBA00008183"/>
    </source>
</evidence>
<dbReference type="GO" id="GO:0008198">
    <property type="term" value="F:ferrous iron binding"/>
    <property type="evidence" value="ECO:0007669"/>
    <property type="project" value="TreeGrafter"/>
</dbReference>
<comment type="function">
    <text evidence="4">Involved in iron-sulfur (Fe-S) cluster assembly. May act as a regulator of Fe-S biogenesis.</text>
</comment>
<evidence type="ECO:0000256" key="3">
    <source>
        <dbReference type="ARBA" id="ARBA00023004"/>
    </source>
</evidence>
<evidence type="ECO:0000256" key="2">
    <source>
        <dbReference type="ARBA" id="ARBA00022723"/>
    </source>
</evidence>
<dbReference type="PROSITE" id="PS01344">
    <property type="entry name" value="FRATAXIN_1"/>
    <property type="match status" value="1"/>
</dbReference>
<dbReference type="PROSITE" id="PS50810">
    <property type="entry name" value="FRATAXIN_2"/>
    <property type="match status" value="1"/>
</dbReference>
<dbReference type="InterPro" id="IPR047584">
    <property type="entry name" value="CyaY"/>
</dbReference>
<dbReference type="RefSeq" id="WP_018951914.1">
    <property type="nucleotide sequence ID" value="NZ_CP011367.1"/>
</dbReference>
<dbReference type="GO" id="GO:0008199">
    <property type="term" value="F:ferric iron binding"/>
    <property type="evidence" value="ECO:0007669"/>
    <property type="project" value="InterPro"/>
</dbReference>
<dbReference type="Gene3D" id="3.30.920.10">
    <property type="entry name" value="Frataxin/CyaY"/>
    <property type="match status" value="1"/>
</dbReference>
<dbReference type="SUPFAM" id="SSF55387">
    <property type="entry name" value="Frataxin/Nqo15-like"/>
    <property type="match status" value="1"/>
</dbReference>